<dbReference type="Gene3D" id="2.60.120.10">
    <property type="entry name" value="Jelly Rolls"/>
    <property type="match status" value="1"/>
</dbReference>
<dbReference type="InParanoid" id="U5GAP0"/>
<dbReference type="HOGENOM" id="CLU_053058_0_0_1"/>
<name>U5GAP0_POPTR</name>
<dbReference type="PANTHER" id="PTHR30345">
    <property type="entry name" value="RIBOSE-5-PHOSPHATE ISOMERASE B"/>
    <property type="match status" value="1"/>
</dbReference>
<dbReference type="FunCoup" id="U5GAP0">
    <property type="interactions" value="1066"/>
</dbReference>
<keyword evidence="3" id="KW-1185">Reference proteome</keyword>
<dbReference type="InterPro" id="IPR003500">
    <property type="entry name" value="RpiB_LacA_LacB"/>
</dbReference>
<evidence type="ECO:0000313" key="2">
    <source>
        <dbReference type="EMBL" id="PNT35007.2"/>
    </source>
</evidence>
<dbReference type="eggNOG" id="ENOG502QS8W">
    <property type="taxonomic scope" value="Eukaryota"/>
</dbReference>
<protein>
    <recommendedName>
        <fullName evidence="1">ChrR-like cupin domain-containing protein</fullName>
    </recommendedName>
</protein>
<sequence length="106" mass="12236">MKLIQPPPPEPLSSTNCHSNNNRLRRRPDLTLPLPLRDSHSDEANRLWARVSDLGFFSHNLITNPWLSEHLSCLLILLLPLFLSLLWNSSGFFGRKKKSSFFYHLG</sequence>
<dbReference type="AlphaFoldDB" id="U5GAP0"/>
<evidence type="ECO:0000259" key="1">
    <source>
        <dbReference type="Pfam" id="PF12973"/>
    </source>
</evidence>
<dbReference type="GO" id="GO:0005975">
    <property type="term" value="P:carbohydrate metabolic process"/>
    <property type="evidence" value="ECO:0007669"/>
    <property type="project" value="InterPro"/>
</dbReference>
<dbReference type="Pfam" id="PF02502">
    <property type="entry name" value="LacAB_rpiB"/>
    <property type="match status" value="1"/>
</dbReference>
<dbReference type="InterPro" id="IPR014710">
    <property type="entry name" value="RmlC-like_jellyroll"/>
</dbReference>
<dbReference type="SUPFAM" id="SSF89623">
    <property type="entry name" value="Ribose/Galactose isomerase RpiB/AlsB"/>
    <property type="match status" value="1"/>
</dbReference>
<comment type="caution">
    <text evidence="2">The sequence shown here is derived from an EMBL/GenBank/DDBJ whole genome shotgun (WGS) entry which is preliminary data.</text>
</comment>
<dbReference type="PIRSF" id="PIRSF011609">
    <property type="entry name" value="DRT102"/>
    <property type="match status" value="1"/>
</dbReference>
<dbReference type="KEGG" id="pop:18098942"/>
<dbReference type="Pfam" id="PF12973">
    <property type="entry name" value="Cupin_7"/>
    <property type="match status" value="1"/>
</dbReference>
<proteinExistence type="predicted"/>
<dbReference type="OrthoDB" id="2106730at2759"/>
<accession>U5GAP0</accession>
<dbReference type="InterPro" id="IPR025979">
    <property type="entry name" value="ChrR-like_cupin_dom"/>
</dbReference>
<dbReference type="InterPro" id="IPR036569">
    <property type="entry name" value="RpiB_LacA_LacB_sf"/>
</dbReference>
<dbReference type="InterPro" id="IPR012100">
    <property type="entry name" value="DRT102"/>
</dbReference>
<dbReference type="Proteomes" id="UP000006729">
    <property type="component" value="Chromosome 5"/>
</dbReference>
<dbReference type="EMBL" id="CM009294">
    <property type="protein sequence ID" value="PNT35007.2"/>
    <property type="molecule type" value="Genomic_DNA"/>
</dbReference>
<dbReference type="STRING" id="3694.U5GAP0"/>
<dbReference type="SUPFAM" id="SSF51182">
    <property type="entry name" value="RmlC-like cupins"/>
    <property type="match status" value="1"/>
</dbReference>
<gene>
    <name evidence="2" type="ORF">POPTR_005G057750v4</name>
</gene>
<dbReference type="GO" id="GO:0016853">
    <property type="term" value="F:isomerase activity"/>
    <property type="evidence" value="ECO:0000318"/>
    <property type="project" value="GO_Central"/>
</dbReference>
<evidence type="ECO:0000313" key="3">
    <source>
        <dbReference type="Proteomes" id="UP000006729"/>
    </source>
</evidence>
<dbReference type="InterPro" id="IPR011051">
    <property type="entry name" value="RmlC_Cupin_sf"/>
</dbReference>
<dbReference type="Gene3D" id="3.40.1400.10">
    <property type="entry name" value="Sugar-phosphate isomerase, RpiB/LacA/LacB"/>
    <property type="match status" value="1"/>
</dbReference>
<organism evidence="2 3">
    <name type="scientific">Populus trichocarpa</name>
    <name type="common">Western balsam poplar</name>
    <name type="synonym">Populus balsamifera subsp. trichocarpa</name>
    <dbReference type="NCBI Taxonomy" id="3694"/>
    <lineage>
        <taxon>Eukaryota</taxon>
        <taxon>Viridiplantae</taxon>
        <taxon>Streptophyta</taxon>
        <taxon>Embryophyta</taxon>
        <taxon>Tracheophyta</taxon>
        <taxon>Spermatophyta</taxon>
        <taxon>Magnoliopsida</taxon>
        <taxon>eudicotyledons</taxon>
        <taxon>Gunneridae</taxon>
        <taxon>Pentapetalae</taxon>
        <taxon>rosids</taxon>
        <taxon>fabids</taxon>
        <taxon>Malpighiales</taxon>
        <taxon>Salicaceae</taxon>
        <taxon>Saliceae</taxon>
        <taxon>Populus</taxon>
    </lineage>
</organism>
<reference evidence="2 3" key="1">
    <citation type="journal article" date="2006" name="Science">
        <title>The genome of black cottonwood, Populus trichocarpa (Torr. &amp; Gray).</title>
        <authorList>
            <person name="Tuskan G.A."/>
            <person name="Difazio S."/>
            <person name="Jansson S."/>
            <person name="Bohlmann J."/>
            <person name="Grigoriev I."/>
            <person name="Hellsten U."/>
            <person name="Putnam N."/>
            <person name="Ralph S."/>
            <person name="Rombauts S."/>
            <person name="Salamov A."/>
            <person name="Schein J."/>
            <person name="Sterck L."/>
            <person name="Aerts A."/>
            <person name="Bhalerao R.R."/>
            <person name="Bhalerao R.P."/>
            <person name="Blaudez D."/>
            <person name="Boerjan W."/>
            <person name="Brun A."/>
            <person name="Brunner A."/>
            <person name="Busov V."/>
            <person name="Campbell M."/>
            <person name="Carlson J."/>
            <person name="Chalot M."/>
            <person name="Chapman J."/>
            <person name="Chen G.L."/>
            <person name="Cooper D."/>
            <person name="Coutinho P.M."/>
            <person name="Couturier J."/>
            <person name="Covert S."/>
            <person name="Cronk Q."/>
            <person name="Cunningham R."/>
            <person name="Davis J."/>
            <person name="Degroeve S."/>
            <person name="Dejardin A."/>
            <person name="Depamphilis C."/>
            <person name="Detter J."/>
            <person name="Dirks B."/>
            <person name="Dubchak I."/>
            <person name="Duplessis S."/>
            <person name="Ehlting J."/>
            <person name="Ellis B."/>
            <person name="Gendler K."/>
            <person name="Goodstein D."/>
            <person name="Gribskov M."/>
            <person name="Grimwood J."/>
            <person name="Groover A."/>
            <person name="Gunter L."/>
            <person name="Hamberger B."/>
            <person name="Heinze B."/>
            <person name="Helariutta Y."/>
            <person name="Henrissat B."/>
            <person name="Holligan D."/>
            <person name="Holt R."/>
            <person name="Huang W."/>
            <person name="Islam-Faridi N."/>
            <person name="Jones S."/>
            <person name="Jones-Rhoades M."/>
            <person name="Jorgensen R."/>
            <person name="Joshi C."/>
            <person name="Kangasjarvi J."/>
            <person name="Karlsson J."/>
            <person name="Kelleher C."/>
            <person name="Kirkpatrick R."/>
            <person name="Kirst M."/>
            <person name="Kohler A."/>
            <person name="Kalluri U."/>
            <person name="Larimer F."/>
            <person name="Leebens-Mack J."/>
            <person name="Leple J.C."/>
            <person name="Locascio P."/>
            <person name="Lou Y."/>
            <person name="Lucas S."/>
            <person name="Martin F."/>
            <person name="Montanini B."/>
            <person name="Napoli C."/>
            <person name="Nelson D.R."/>
            <person name="Nelson C."/>
            <person name="Nieminen K."/>
            <person name="Nilsson O."/>
            <person name="Pereda V."/>
            <person name="Peter G."/>
            <person name="Philippe R."/>
            <person name="Pilate G."/>
            <person name="Poliakov A."/>
            <person name="Razumovskaya J."/>
            <person name="Richardson P."/>
            <person name="Rinaldi C."/>
            <person name="Ritland K."/>
            <person name="Rouze P."/>
            <person name="Ryaboy D."/>
            <person name="Schmutz J."/>
            <person name="Schrader J."/>
            <person name="Segerman B."/>
            <person name="Shin H."/>
            <person name="Siddiqui A."/>
            <person name="Sterky F."/>
            <person name="Terry A."/>
            <person name="Tsai C.J."/>
            <person name="Uberbacher E."/>
            <person name="Unneberg P."/>
            <person name="Vahala J."/>
            <person name="Wall K."/>
            <person name="Wessler S."/>
            <person name="Yang G."/>
            <person name="Yin T."/>
            <person name="Douglas C."/>
            <person name="Marra M."/>
            <person name="Sandberg G."/>
            <person name="Van de Peer Y."/>
            <person name="Rokhsar D."/>
        </authorList>
    </citation>
    <scope>NUCLEOTIDE SEQUENCE [LARGE SCALE GENOMIC DNA]</scope>
    <source>
        <strain evidence="3">cv. Nisqually</strain>
    </source>
</reference>
<dbReference type="PANTHER" id="PTHR30345:SF0">
    <property type="entry name" value="DNA DAMAGE-REPAIR_TOLERATION PROTEIN DRT102"/>
    <property type="match status" value="1"/>
</dbReference>